<dbReference type="GO" id="GO:0005506">
    <property type="term" value="F:iron ion binding"/>
    <property type="evidence" value="ECO:0007669"/>
    <property type="project" value="InterPro"/>
</dbReference>
<accession>T1ANV7</accession>
<name>T1ANV7_9ZZZZ</name>
<reference evidence="11" key="2">
    <citation type="journal article" date="2014" name="ISME J.">
        <title>Microbial stratification in low pH oxic and suboxic macroscopic growths along an acid mine drainage.</title>
        <authorList>
            <person name="Mendez-Garcia C."/>
            <person name="Mesa V."/>
            <person name="Sprenger R.R."/>
            <person name="Richter M."/>
            <person name="Diez M.S."/>
            <person name="Solano J."/>
            <person name="Bargiela R."/>
            <person name="Golyshina O.V."/>
            <person name="Manteca A."/>
            <person name="Ramos J.L."/>
            <person name="Gallego J.R."/>
            <person name="Llorente I."/>
            <person name="Martins Dos Santos V.A."/>
            <person name="Jensen O.N."/>
            <person name="Pelaez A.I."/>
            <person name="Sanchez J."/>
            <person name="Ferrer M."/>
        </authorList>
    </citation>
    <scope>NUCLEOTIDE SEQUENCE</scope>
</reference>
<dbReference type="PANTHER" id="PTHR43082:SF3">
    <property type="entry name" value="FERREDOXIN-LIKE PROTEIN YDIT"/>
    <property type="match status" value="1"/>
</dbReference>
<dbReference type="SUPFAM" id="SSF54862">
    <property type="entry name" value="4Fe-4S ferredoxins"/>
    <property type="match status" value="1"/>
</dbReference>
<dbReference type="EMBL" id="AUZX01007787">
    <property type="protein sequence ID" value="EQD58163.1"/>
    <property type="molecule type" value="Genomic_DNA"/>
</dbReference>
<dbReference type="PIRSF" id="PIRSF036548">
    <property type="entry name" value="Fdx_FixX"/>
    <property type="match status" value="1"/>
</dbReference>
<proteinExistence type="predicted"/>
<evidence type="ECO:0000256" key="8">
    <source>
        <dbReference type="ARBA" id="ARBA00023014"/>
    </source>
</evidence>
<evidence type="ECO:0000256" key="2">
    <source>
        <dbReference type="ARBA" id="ARBA00009192"/>
    </source>
</evidence>
<dbReference type="Pfam" id="PF05187">
    <property type="entry name" value="Fer4_ETF_QO"/>
    <property type="match status" value="1"/>
</dbReference>
<evidence type="ECO:0000313" key="11">
    <source>
        <dbReference type="EMBL" id="EQD58163.1"/>
    </source>
</evidence>
<feature type="domain" description="4Fe-4S ferredoxin-type" evidence="10">
    <location>
        <begin position="50"/>
        <end position="79"/>
    </location>
</feature>
<reference evidence="11" key="1">
    <citation type="submission" date="2013-08" db="EMBL/GenBank/DDBJ databases">
        <authorList>
            <person name="Mendez C."/>
            <person name="Richter M."/>
            <person name="Ferrer M."/>
            <person name="Sanchez J."/>
        </authorList>
    </citation>
    <scope>NUCLEOTIDE SEQUENCE</scope>
</reference>
<sequence length="90" mass="10126">MKIEDRLSLLNYKIDKSYEHITVNPSICETCPDHFCTFACPAKCYSMIEGKLNFKYEDCVECGTCDIACSHGSVAWNNTKGGHGVKYKYG</sequence>
<keyword evidence="5" id="KW-0479">Metal-binding</keyword>
<comment type="function">
    <text evidence="1">Could be a 3Fe-4S cluster-containing protein.</text>
</comment>
<comment type="caution">
    <text evidence="11">The sequence shown here is derived from an EMBL/GenBank/DDBJ whole genome shotgun (WGS) entry which is preliminary data.</text>
</comment>
<dbReference type="AlphaFoldDB" id="T1ANV7"/>
<evidence type="ECO:0000256" key="7">
    <source>
        <dbReference type="ARBA" id="ARBA00023004"/>
    </source>
</evidence>
<dbReference type="InterPro" id="IPR012206">
    <property type="entry name" value="Fd_FixX"/>
</dbReference>
<dbReference type="Gene3D" id="3.30.70.20">
    <property type="match status" value="1"/>
</dbReference>
<comment type="similarity">
    <text evidence="2">To ferredoxins from P.putida and C.tartarivorum, ferredoxin I from A.vinelandii, ferredoxin II from D.desulfuricans.</text>
</comment>
<evidence type="ECO:0000259" key="10">
    <source>
        <dbReference type="PROSITE" id="PS51379"/>
    </source>
</evidence>
<dbReference type="PROSITE" id="PS51379">
    <property type="entry name" value="4FE4S_FER_2"/>
    <property type="match status" value="2"/>
</dbReference>
<dbReference type="GO" id="GO:0051536">
    <property type="term" value="F:iron-sulfur cluster binding"/>
    <property type="evidence" value="ECO:0007669"/>
    <property type="project" value="UniProtKB-KW"/>
</dbReference>
<keyword evidence="6" id="KW-0249">Electron transport</keyword>
<evidence type="ECO:0000256" key="6">
    <source>
        <dbReference type="ARBA" id="ARBA00022982"/>
    </source>
</evidence>
<protein>
    <recommendedName>
        <fullName evidence="3">Ferredoxin-like protein</fullName>
    </recommendedName>
</protein>
<dbReference type="PANTHER" id="PTHR43082">
    <property type="entry name" value="FERREDOXIN-LIKE"/>
    <property type="match status" value="1"/>
</dbReference>
<organism evidence="11">
    <name type="scientific">mine drainage metagenome</name>
    <dbReference type="NCBI Taxonomy" id="410659"/>
    <lineage>
        <taxon>unclassified sequences</taxon>
        <taxon>metagenomes</taxon>
        <taxon>ecological metagenomes</taxon>
    </lineage>
</organism>
<keyword evidence="9" id="KW-0535">Nitrogen fixation</keyword>
<evidence type="ECO:0000256" key="4">
    <source>
        <dbReference type="ARBA" id="ARBA00022448"/>
    </source>
</evidence>
<gene>
    <name evidence="11" type="ORF">B1A_10924</name>
</gene>
<dbReference type="InterPro" id="IPR007859">
    <property type="entry name" value="ETF-QO/FixX_C"/>
</dbReference>
<dbReference type="InterPro" id="IPR017896">
    <property type="entry name" value="4Fe4S_Fe-S-bd"/>
</dbReference>
<keyword evidence="4" id="KW-0813">Transport</keyword>
<feature type="domain" description="4Fe-4S ferredoxin-type" evidence="10">
    <location>
        <begin position="19"/>
        <end position="49"/>
    </location>
</feature>
<keyword evidence="7" id="KW-0408">Iron</keyword>
<keyword evidence="8" id="KW-0411">Iron-sulfur</keyword>
<evidence type="ECO:0000256" key="9">
    <source>
        <dbReference type="ARBA" id="ARBA00023231"/>
    </source>
</evidence>
<evidence type="ECO:0000256" key="5">
    <source>
        <dbReference type="ARBA" id="ARBA00022723"/>
    </source>
</evidence>
<evidence type="ECO:0000256" key="3">
    <source>
        <dbReference type="ARBA" id="ARBA00020378"/>
    </source>
</evidence>
<evidence type="ECO:0000256" key="1">
    <source>
        <dbReference type="ARBA" id="ARBA00003208"/>
    </source>
</evidence>